<evidence type="ECO:0000313" key="2">
    <source>
        <dbReference type="Proteomes" id="UP000236311"/>
    </source>
</evidence>
<gene>
    <name evidence="1" type="ORF">AMURIS_01014</name>
</gene>
<sequence>MAYINIEYFSDCLKRQTTVKVILPNDGMTQGNPHYDRPMKTLYLLHGYTGIGEDWIWNSQVMEYAGRYNLCVVLPNGENSFFLDGVETGRKYASFVGKELPAYLQKTFGLSAAPEDNFTGGLSMGGFGALHTALAFPENFGKAVGLSSALISYRIAEMKPGMDNAAANYEYYRLMFGDPDKFNESGNNPEELVRRIQKTGGKVPGIYMACGTEDFLLSSNRTFADFLRERNVDFIYHESTGIHDFRFWNQYLEPAIRWLVTGSEEA</sequence>
<proteinExistence type="predicted"/>
<dbReference type="PANTHER" id="PTHR48098:SF1">
    <property type="entry name" value="DIACYLGLYCEROL ACYLTRANSFERASE_MYCOLYLTRANSFERASE AG85A"/>
    <property type="match status" value="1"/>
</dbReference>
<dbReference type="GO" id="GO:0016747">
    <property type="term" value="F:acyltransferase activity, transferring groups other than amino-acyl groups"/>
    <property type="evidence" value="ECO:0007669"/>
    <property type="project" value="TreeGrafter"/>
</dbReference>
<keyword evidence="2" id="KW-1185">Reference proteome</keyword>
<dbReference type="OrthoDB" id="9803578at2"/>
<accession>A0A2K4ZCW4</accession>
<dbReference type="Pfam" id="PF00756">
    <property type="entry name" value="Esterase"/>
    <property type="match status" value="1"/>
</dbReference>
<dbReference type="Gene3D" id="3.40.50.1820">
    <property type="entry name" value="alpha/beta hydrolase"/>
    <property type="match status" value="1"/>
</dbReference>
<evidence type="ECO:0000313" key="1">
    <source>
        <dbReference type="EMBL" id="SOY28307.1"/>
    </source>
</evidence>
<name>A0A2K4ZCW4_9FIRM</name>
<dbReference type="InterPro" id="IPR000801">
    <property type="entry name" value="Esterase-like"/>
</dbReference>
<protein>
    <submittedName>
        <fullName evidence="1">Enterobactin/ferric enterobactin esterase</fullName>
    </submittedName>
</protein>
<dbReference type="PANTHER" id="PTHR48098">
    <property type="entry name" value="ENTEROCHELIN ESTERASE-RELATED"/>
    <property type="match status" value="1"/>
</dbReference>
<dbReference type="Proteomes" id="UP000236311">
    <property type="component" value="Unassembled WGS sequence"/>
</dbReference>
<dbReference type="InterPro" id="IPR050583">
    <property type="entry name" value="Mycobacterial_A85_antigen"/>
</dbReference>
<dbReference type="SUPFAM" id="SSF53474">
    <property type="entry name" value="alpha/beta-Hydrolases"/>
    <property type="match status" value="1"/>
</dbReference>
<dbReference type="AlphaFoldDB" id="A0A2K4ZCW4"/>
<dbReference type="RefSeq" id="WP_103238402.1">
    <property type="nucleotide sequence ID" value="NZ_JANJZD010000004.1"/>
</dbReference>
<dbReference type="InterPro" id="IPR029058">
    <property type="entry name" value="AB_hydrolase_fold"/>
</dbReference>
<organism evidence="1 2">
    <name type="scientific">Acetatifactor muris</name>
    <dbReference type="NCBI Taxonomy" id="879566"/>
    <lineage>
        <taxon>Bacteria</taxon>
        <taxon>Bacillati</taxon>
        <taxon>Bacillota</taxon>
        <taxon>Clostridia</taxon>
        <taxon>Lachnospirales</taxon>
        <taxon>Lachnospiraceae</taxon>
        <taxon>Acetatifactor</taxon>
    </lineage>
</organism>
<reference evidence="1 2" key="1">
    <citation type="submission" date="2018-01" db="EMBL/GenBank/DDBJ databases">
        <authorList>
            <person name="Gaut B.S."/>
            <person name="Morton B.R."/>
            <person name="Clegg M.T."/>
            <person name="Duvall M.R."/>
        </authorList>
    </citation>
    <scope>NUCLEOTIDE SEQUENCE [LARGE SCALE GENOMIC DNA]</scope>
    <source>
        <strain evidence="1">GP69</strain>
    </source>
</reference>
<dbReference type="EMBL" id="OFSM01000004">
    <property type="protein sequence ID" value="SOY28307.1"/>
    <property type="molecule type" value="Genomic_DNA"/>
</dbReference>